<evidence type="ECO:0000256" key="3">
    <source>
        <dbReference type="ARBA" id="ARBA00022989"/>
    </source>
</evidence>
<keyword evidence="5" id="KW-1185">Reference proteome</keyword>
<dbReference type="AlphaFoldDB" id="A0A975S088"/>
<gene>
    <name evidence="4" type="ORF">KM031_13655</name>
</gene>
<dbReference type="GO" id="GO:0016757">
    <property type="term" value="F:glycosyltransferase activity"/>
    <property type="evidence" value="ECO:0007669"/>
    <property type="project" value="TreeGrafter"/>
</dbReference>
<dbReference type="SUPFAM" id="SSF53448">
    <property type="entry name" value="Nucleotide-diphospho-sugar transferases"/>
    <property type="match status" value="1"/>
</dbReference>
<keyword evidence="3" id="KW-1133">Transmembrane helix</keyword>
<dbReference type="Proteomes" id="UP000679352">
    <property type="component" value="Chromosome"/>
</dbReference>
<dbReference type="PANTHER" id="PTHR21461">
    <property type="entry name" value="GLYCOSYLTRANSFERASE FAMILY 92 PROTEIN"/>
    <property type="match status" value="1"/>
</dbReference>
<evidence type="ECO:0000256" key="2">
    <source>
        <dbReference type="ARBA" id="ARBA00022692"/>
    </source>
</evidence>
<protein>
    <submittedName>
        <fullName evidence="4">Glycosyltransferase family 2 protein</fullName>
    </submittedName>
</protein>
<dbReference type="PANTHER" id="PTHR21461:SF69">
    <property type="entry name" value="GLYCOSYLTRANSFERASE FAMILY 92 PROTEIN"/>
    <property type="match status" value="1"/>
</dbReference>
<dbReference type="InterPro" id="IPR029044">
    <property type="entry name" value="Nucleotide-diphossugar_trans"/>
</dbReference>
<dbReference type="RefSeq" id="WP_215506190.1">
    <property type="nucleotide sequence ID" value="NZ_CP076361.1"/>
</dbReference>
<dbReference type="GO" id="GO:0016020">
    <property type="term" value="C:membrane"/>
    <property type="evidence" value="ECO:0007669"/>
    <property type="project" value="UniProtKB-SubCell"/>
</dbReference>
<name>A0A975S088_9RHOB</name>
<organism evidence="4 5">
    <name type="scientific">Gemmobacter fulvus</name>
    <dbReference type="NCBI Taxonomy" id="2840474"/>
    <lineage>
        <taxon>Bacteria</taxon>
        <taxon>Pseudomonadati</taxon>
        <taxon>Pseudomonadota</taxon>
        <taxon>Alphaproteobacteria</taxon>
        <taxon>Rhodobacterales</taxon>
        <taxon>Paracoccaceae</taxon>
        <taxon>Gemmobacter</taxon>
    </lineage>
</organism>
<dbReference type="EMBL" id="CP076361">
    <property type="protein sequence ID" value="QWK89869.1"/>
    <property type="molecule type" value="Genomic_DNA"/>
</dbReference>
<dbReference type="Pfam" id="PF13704">
    <property type="entry name" value="Glyco_tranf_2_4"/>
    <property type="match status" value="1"/>
</dbReference>
<reference evidence="4" key="1">
    <citation type="submission" date="2021-06" db="EMBL/GenBank/DDBJ databases">
        <title>Direct submission.</title>
        <authorList>
            <person name="Lee C.-S."/>
            <person name="Jin L."/>
        </authorList>
    </citation>
    <scope>NUCLEOTIDE SEQUENCE</scope>
    <source>
        <strain evidence="4">Con5</strain>
    </source>
</reference>
<dbReference type="KEGG" id="gfu:KM031_13655"/>
<evidence type="ECO:0000313" key="4">
    <source>
        <dbReference type="EMBL" id="QWK89869.1"/>
    </source>
</evidence>
<dbReference type="GO" id="GO:0005737">
    <property type="term" value="C:cytoplasm"/>
    <property type="evidence" value="ECO:0007669"/>
    <property type="project" value="TreeGrafter"/>
</dbReference>
<keyword evidence="3" id="KW-0472">Membrane</keyword>
<evidence type="ECO:0000256" key="1">
    <source>
        <dbReference type="ARBA" id="ARBA00004167"/>
    </source>
</evidence>
<keyword evidence="2" id="KW-0812">Transmembrane</keyword>
<evidence type="ECO:0000313" key="5">
    <source>
        <dbReference type="Proteomes" id="UP000679352"/>
    </source>
</evidence>
<comment type="subcellular location">
    <subcellularLocation>
        <location evidence="1">Membrane</location>
        <topology evidence="1">Single-pass membrane protein</topology>
    </subcellularLocation>
</comment>
<sequence length="331" mass="37285">MKATVVCSMRNEGPFLVEWVCWYRMLGFTDLVIVTNDCTDHSPELLDHLARAGWVHHLRSDVVPGEKVVAAKLKQARRHPAVRRADWVLVCDVDEFLVIHRGAGKLADLLAPHLAESGPDMLAMAINWRVFGTSGIAEWQDGLTHRQFRRAGPTRNWISRWIKVLHRAPLAFGALGEHGPKRLSADKAAPPLRFVNSEGVTVPDWSPEGPYLRMLPADLTTHEVAQMNHYMLRSEESWGLKQGTPSAVQGADRYNDSYYRSTNRNELRDLSALRHEAAFDLIHAEAMALPGVRRLHHLCCADYAARLCDKAGRAVETDARWRWHMAQAGEA</sequence>
<proteinExistence type="predicted"/>
<accession>A0A975S088</accession>